<feature type="domain" description="Phage head morphogenesis" evidence="1">
    <location>
        <begin position="561"/>
        <end position="679"/>
    </location>
</feature>
<evidence type="ECO:0000259" key="1">
    <source>
        <dbReference type="Pfam" id="PF04233"/>
    </source>
</evidence>
<sequence length="682" mass="76959">MDTFGKNPRMAVIDKISSDLAYVKGKLYRIDQNGDKKELTVHPFLDFWARPNPLYEFTASALWKLQSDYLLLKGEGYFIIERYDNGYPAELWPVPTHWVQMTPYQGFPYYRIRAADGGVMDVPIDDVFVMKDLNPLDPYRRGLGQAEPLADEVEIDEYAAKFQKKFFFNDAMPGAIVVMPGADDKQQERFLAKWKERFRGHQNSHGIATIGGPKDTQASVVKLSDNMKDLDMINGRAFTRDAVLEHFGVPREIMGITQNSNRATAEAARYIYATNVLTPRLANRQDAINLQLLSAYGDDLVWEYDDIIPKDKEFEKMVAFDGWNNGVITKNEAREKLDMEKTEKGDIFKMNFADLYIGEDEDPVELSSAAENLQYSDASDPIEADRNDIEVSLGDELIGSTQDEEKILKRAAEIKEQRIKAAGMGLNHARQTQTRKFEIATTKYFRSQADQIQGALIGNKKAEGSVWDAIGMTQEEFLRLSEQQQSQLTMQFVNGLLDWKTQEGILESILTPLWAETYDKGVKEVVSSYRLNAIQQPSLTSVARLRGGQRVTRVTQTTKDNIRRIVADGLTQGKGKQELTEDIMIEMNTSAARARIIAAQECNTSLLAGNFDMARQGGFSTKTWHVTNLGKARDTHQALNGKTVPITEPFVTIKGNKLMMPCDPDCSVAEETVNCHCFLTYS</sequence>
<reference evidence="2 3" key="2">
    <citation type="submission" date="2007-09" db="EMBL/GenBank/DDBJ databases">
        <title>Draft genome sequence of Clostridium bolteae (ATCC BAA-613).</title>
        <authorList>
            <person name="Sudarsanam P."/>
            <person name="Ley R."/>
            <person name="Guruge J."/>
            <person name="Turnbaugh P.J."/>
            <person name="Mahowald M."/>
            <person name="Liep D."/>
            <person name="Gordon J."/>
        </authorList>
    </citation>
    <scope>NUCLEOTIDE SEQUENCE [LARGE SCALE GENOMIC DNA]</scope>
    <source>
        <strain evidence="3">ATCC BAA-613 / DSM 15670 / CCUG 46953 / JCM 12243 / WAL 16351</strain>
    </source>
</reference>
<dbReference type="HOGENOM" id="CLU_391140_0_0_9"/>
<dbReference type="AlphaFoldDB" id="A8S0G3"/>
<dbReference type="Pfam" id="PF04860">
    <property type="entry name" value="Phage_portal"/>
    <property type="match status" value="1"/>
</dbReference>
<dbReference type="EMBL" id="ABCC02000042">
    <property type="protein sequence ID" value="EDP14061.1"/>
    <property type="molecule type" value="Genomic_DNA"/>
</dbReference>
<organism evidence="2 3">
    <name type="scientific">Enterocloster bolteae (strain ATCC BAA-613 / DSM 15670 / CCUG 46953 / JCM 12243 / WAL 16351)</name>
    <name type="common">Clostridium bolteae</name>
    <dbReference type="NCBI Taxonomy" id="411902"/>
    <lineage>
        <taxon>Bacteria</taxon>
        <taxon>Bacillati</taxon>
        <taxon>Bacillota</taxon>
        <taxon>Clostridia</taxon>
        <taxon>Lachnospirales</taxon>
        <taxon>Lachnospiraceae</taxon>
        <taxon>Enterocloster</taxon>
    </lineage>
</organism>
<evidence type="ECO:0000313" key="2">
    <source>
        <dbReference type="EMBL" id="EDP14061.1"/>
    </source>
</evidence>
<protein>
    <recommendedName>
        <fullName evidence="1">Phage head morphogenesis domain-containing protein</fullName>
    </recommendedName>
</protein>
<evidence type="ECO:0000313" key="3">
    <source>
        <dbReference type="Proteomes" id="UP000005396"/>
    </source>
</evidence>
<dbReference type="InterPro" id="IPR006528">
    <property type="entry name" value="Phage_head_morphogenesis_dom"/>
</dbReference>
<gene>
    <name evidence="2" type="ORF">CLOBOL_05668</name>
</gene>
<dbReference type="InterPro" id="IPR006944">
    <property type="entry name" value="Phage/GTA_portal"/>
</dbReference>
<dbReference type="eggNOG" id="COG2369">
    <property type="taxonomic scope" value="Bacteria"/>
</dbReference>
<dbReference type="Pfam" id="PF04233">
    <property type="entry name" value="Phage_Mu_F"/>
    <property type="match status" value="1"/>
</dbReference>
<comment type="caution">
    <text evidence="2">The sequence shown here is derived from an EMBL/GenBank/DDBJ whole genome shotgun (WGS) entry which is preliminary data.</text>
</comment>
<dbReference type="Proteomes" id="UP000005396">
    <property type="component" value="Unassembled WGS sequence"/>
</dbReference>
<name>A8S0G3_ENTBW</name>
<proteinExistence type="predicted"/>
<dbReference type="eggNOG" id="COG4695">
    <property type="taxonomic scope" value="Bacteria"/>
</dbReference>
<reference evidence="2 3" key="1">
    <citation type="submission" date="2007-08" db="EMBL/GenBank/DDBJ databases">
        <authorList>
            <person name="Fulton L."/>
            <person name="Clifton S."/>
            <person name="Fulton B."/>
            <person name="Xu J."/>
            <person name="Minx P."/>
            <person name="Pepin K.H."/>
            <person name="Johnson M."/>
            <person name="Thiruvilangam P."/>
            <person name="Bhonagiri V."/>
            <person name="Nash W.E."/>
            <person name="Mardis E.R."/>
            <person name="Wilson R.K."/>
        </authorList>
    </citation>
    <scope>NUCLEOTIDE SEQUENCE [LARGE SCALE GENOMIC DNA]</scope>
    <source>
        <strain evidence="3">ATCC BAA-613 / DSM 15670 / CCUG 46953 / JCM 12243 / WAL 16351</strain>
    </source>
</reference>
<accession>A8S0G3</accession>
<dbReference type="PaxDb" id="411902-CLOBOL_05668"/>